<sequence>MSRVVEIVFSVIGIVLFLVISVGSGFVLALPQDNQDVQDGFQQAIDKSNITNISASEMASAVNDGALYLLIVTLICAILGIVSIIYLKGNKKPKLAGGILIVTAILGTVATFILGIFGGIAYLIAGIIALVRKSKKVETSRTY</sequence>
<reference evidence="1 2" key="1">
    <citation type="journal article" date="2015" name="PLoS ONE">
        <title>Genome Sequence of Bacillus endophyticus and Analysis of Its Companion Mechanism in the Ketogulonigenium vulgare-Bacillus Strain Consortium.</title>
        <authorList>
            <person name="Jia N."/>
            <person name="Du J."/>
            <person name="Ding M.Z."/>
            <person name="Gao F."/>
            <person name="Yuan Y.J."/>
        </authorList>
    </citation>
    <scope>NUCLEOTIDE SEQUENCE [LARGE SCALE GENOMIC DNA]</scope>
    <source>
        <strain evidence="1 2">Hbe603</strain>
    </source>
</reference>
<proteinExistence type="predicted"/>
<dbReference type="RefSeq" id="WP_046217165.1">
    <property type="nucleotide sequence ID" value="NZ_CP011974.1"/>
</dbReference>
<evidence type="ECO:0000313" key="1">
    <source>
        <dbReference type="EMBL" id="AKO92475.1"/>
    </source>
</evidence>
<accession>A0A0H4KFU2</accession>
<dbReference type="GeneID" id="93701233"/>
<dbReference type="EMBL" id="CP011974">
    <property type="protein sequence ID" value="AKO92475.1"/>
    <property type="molecule type" value="Genomic_DNA"/>
</dbReference>
<reference evidence="2" key="2">
    <citation type="submission" date="2015-06" db="EMBL/GenBank/DDBJ databases">
        <title>Genome Sequence of Bacillus endophyticus and Analysis of its Companion Mechanism in the Ketogulonigenium vulgare-Bacillus strain Consortium.</title>
        <authorList>
            <person name="Jia N."/>
            <person name="Du J."/>
            <person name="Ding M.-Z."/>
            <person name="Gao F."/>
            <person name="Yuan Y.-J."/>
        </authorList>
    </citation>
    <scope>NUCLEOTIDE SEQUENCE [LARGE SCALE GENOMIC DNA]</scope>
    <source>
        <strain evidence="2">Hbe603</strain>
    </source>
</reference>
<dbReference type="OrthoDB" id="2357232at2"/>
<dbReference type="Pfam" id="PF13273">
    <property type="entry name" value="DUF4064"/>
    <property type="match status" value="1"/>
</dbReference>
<name>A0A1X7E6K8_9BACI</name>
<dbReference type="InterPro" id="IPR025273">
    <property type="entry name" value="DUF4064"/>
</dbReference>
<accession>A0A1X7E6K8</accession>
<dbReference type="Proteomes" id="UP000036202">
    <property type="component" value="Chromosome"/>
</dbReference>
<protein>
    <submittedName>
        <fullName evidence="1">Uncharacterized protein</fullName>
    </submittedName>
</protein>
<keyword evidence="2" id="KW-1185">Reference proteome</keyword>
<dbReference type="KEGG" id="beo:BEH_10470"/>
<dbReference type="AlphaFoldDB" id="A0A1X7E6K8"/>
<dbReference type="PATRIC" id="fig|135735.6.peg.2180"/>
<organism evidence="1 2">
    <name type="scientific">Priestia filamentosa</name>
    <dbReference type="NCBI Taxonomy" id="1402861"/>
    <lineage>
        <taxon>Bacteria</taxon>
        <taxon>Bacillati</taxon>
        <taxon>Bacillota</taxon>
        <taxon>Bacilli</taxon>
        <taxon>Bacillales</taxon>
        <taxon>Bacillaceae</taxon>
        <taxon>Priestia</taxon>
    </lineage>
</organism>
<gene>
    <name evidence="1" type="ORF">BEH_10470</name>
</gene>
<evidence type="ECO:0000313" key="2">
    <source>
        <dbReference type="Proteomes" id="UP000036202"/>
    </source>
</evidence>